<dbReference type="CDD" id="cd00077">
    <property type="entry name" value="HDc"/>
    <property type="match status" value="1"/>
</dbReference>
<gene>
    <name evidence="3" type="ORF">HXL68_05725</name>
</gene>
<comment type="caution">
    <text evidence="3">The sequence shown here is derived from an EMBL/GenBank/DDBJ whole genome shotgun (WGS) entry which is preliminary data.</text>
</comment>
<dbReference type="SMART" id="SM00471">
    <property type="entry name" value="HDc"/>
    <property type="match status" value="1"/>
</dbReference>
<keyword evidence="1" id="KW-0472">Membrane</keyword>
<evidence type="ECO:0000259" key="2">
    <source>
        <dbReference type="PROSITE" id="PS51832"/>
    </source>
</evidence>
<name>A0A930FZ66_9RHOO</name>
<dbReference type="Proteomes" id="UP000718593">
    <property type="component" value="Unassembled WGS sequence"/>
</dbReference>
<dbReference type="InterPro" id="IPR037522">
    <property type="entry name" value="HD_GYP_dom"/>
</dbReference>
<dbReference type="PANTHER" id="PTHR45228">
    <property type="entry name" value="CYCLIC DI-GMP PHOSPHODIESTERASE TM_0186-RELATED"/>
    <property type="match status" value="1"/>
</dbReference>
<dbReference type="SUPFAM" id="SSF109604">
    <property type="entry name" value="HD-domain/PDEase-like"/>
    <property type="match status" value="1"/>
</dbReference>
<feature type="domain" description="HD-GYP" evidence="2">
    <location>
        <begin position="453"/>
        <end position="665"/>
    </location>
</feature>
<reference evidence="3" key="1">
    <citation type="submission" date="2020-04" db="EMBL/GenBank/DDBJ databases">
        <title>Deep metagenomics examines the oral microbiome during advanced dental caries in children, revealing novel taxa and co-occurrences with host molecules.</title>
        <authorList>
            <person name="Baker J.L."/>
            <person name="Morton J.T."/>
            <person name="Dinis M."/>
            <person name="Alvarez R."/>
            <person name="Tran N.C."/>
            <person name="Knight R."/>
            <person name="Edlund A."/>
        </authorList>
    </citation>
    <scope>NUCLEOTIDE SEQUENCE</scope>
    <source>
        <strain evidence="3">JCVI_32_bin.24</strain>
    </source>
</reference>
<dbReference type="PROSITE" id="PS51832">
    <property type="entry name" value="HD_GYP"/>
    <property type="match status" value="1"/>
</dbReference>
<keyword evidence="1" id="KW-0812">Transmembrane</keyword>
<feature type="transmembrane region" description="Helical" evidence="1">
    <location>
        <begin position="421"/>
        <end position="441"/>
    </location>
</feature>
<dbReference type="Pfam" id="PF05226">
    <property type="entry name" value="CHASE2"/>
    <property type="match status" value="1"/>
</dbReference>
<dbReference type="AlphaFoldDB" id="A0A930FZ66"/>
<proteinExistence type="predicted"/>
<dbReference type="GO" id="GO:0008081">
    <property type="term" value="F:phosphoric diester hydrolase activity"/>
    <property type="evidence" value="ECO:0007669"/>
    <property type="project" value="UniProtKB-ARBA"/>
</dbReference>
<dbReference type="Pfam" id="PF13487">
    <property type="entry name" value="HD_5"/>
    <property type="match status" value="1"/>
</dbReference>
<dbReference type="Gene3D" id="1.10.3210.10">
    <property type="entry name" value="Hypothetical protein af1432"/>
    <property type="match status" value="1"/>
</dbReference>
<dbReference type="InterPro" id="IPR052020">
    <property type="entry name" value="Cyclic_di-GMP/3'3'-cGAMP_PDE"/>
</dbReference>
<feature type="transmembrane region" description="Helical" evidence="1">
    <location>
        <begin position="370"/>
        <end position="391"/>
    </location>
</feature>
<dbReference type="PANTHER" id="PTHR45228:SF5">
    <property type="entry name" value="CYCLIC DI-GMP PHOSPHODIESTERASE VC_1348-RELATED"/>
    <property type="match status" value="1"/>
</dbReference>
<feature type="transmembrane region" description="Helical" evidence="1">
    <location>
        <begin position="20"/>
        <end position="38"/>
    </location>
</feature>
<organism evidence="3 4">
    <name type="scientific">Dechloromonas agitata</name>
    <dbReference type="NCBI Taxonomy" id="73030"/>
    <lineage>
        <taxon>Bacteria</taxon>
        <taxon>Pseudomonadati</taxon>
        <taxon>Pseudomonadota</taxon>
        <taxon>Betaproteobacteria</taxon>
        <taxon>Rhodocyclales</taxon>
        <taxon>Azonexaceae</taxon>
        <taxon>Dechloromonas</taxon>
    </lineage>
</organism>
<evidence type="ECO:0000313" key="3">
    <source>
        <dbReference type="EMBL" id="MBF1164520.1"/>
    </source>
</evidence>
<sequence length="668" mass="72844">MADSPILPAAPDRWMEGKWAILLTGLALTALVTLISLFQPNFLHKADLFVYDQLLASRAVPAQSADPVLVAIDEASLAAYGQWPWPRYRLAMLVERLHAQGARVIALDFLMPEPDRTSPEVILRERLRDQVDAPTLPATGNADSNSQRLAAALAKGPSILGYFLHFTDRPTGDQPPNPPTPPDGLVVTRLAGYPELPAMPSGPLRSLPQLTGAARGEGFTNAPEDLDGTLRRVPLLLTVDGTDYPSLAFAALLAASPDRHIQLAREDSENILRWAGRNIPLDASGHLLLDYRRPPPAAISALAVLQDQLPADRLRNRIVLLGAQATGLGDLHRTPLGKPLSGLAIHATLIDNILADTFVRRPGWARGAELALTLLTGLLATVLLSRTGFLVSSLLVTGGTLACYAASQALMISRGIHLSPLLPMLTLVLSGSVLSLLKYGITARKLRLRTRDLLDAQDDIIISMSVLAEARDKETGGHIRRTRRYVEILANQLARTPRYAHLSRFDIELLAKSAPLHDIGKIGIPDAILQKPGKLTDAEYAIMQSHTLIGAAALSRIVSDSGHPEKQTFLDYARQMTESHHEHWNGQGYPHHLQGDAIPLAGRLMALADVYDALISRRVYKKPYTHAEVCQFITEKSGSQFDPDIVAAFMARNDEFWRVAEAFADPVE</sequence>
<dbReference type="EMBL" id="JABZMI010000079">
    <property type="protein sequence ID" value="MBF1164520.1"/>
    <property type="molecule type" value="Genomic_DNA"/>
</dbReference>
<accession>A0A930FZ66</accession>
<dbReference type="InterPro" id="IPR003607">
    <property type="entry name" value="HD/PDEase_dom"/>
</dbReference>
<dbReference type="SMART" id="SM01080">
    <property type="entry name" value="CHASE2"/>
    <property type="match status" value="1"/>
</dbReference>
<evidence type="ECO:0000256" key="1">
    <source>
        <dbReference type="SAM" id="Phobius"/>
    </source>
</evidence>
<dbReference type="InterPro" id="IPR007890">
    <property type="entry name" value="CHASE2"/>
</dbReference>
<protein>
    <submittedName>
        <fullName evidence="3">CHASE2 domain-containing protein</fullName>
    </submittedName>
</protein>
<keyword evidence="1" id="KW-1133">Transmembrane helix</keyword>
<evidence type="ECO:0000313" key="4">
    <source>
        <dbReference type="Proteomes" id="UP000718593"/>
    </source>
</evidence>